<organism evidence="2 3">
    <name type="scientific">Coffea arabica</name>
    <name type="common">Arabian coffee</name>
    <dbReference type="NCBI Taxonomy" id="13443"/>
    <lineage>
        <taxon>Eukaryota</taxon>
        <taxon>Viridiplantae</taxon>
        <taxon>Streptophyta</taxon>
        <taxon>Embryophyta</taxon>
        <taxon>Tracheophyta</taxon>
        <taxon>Spermatophyta</taxon>
        <taxon>Magnoliopsida</taxon>
        <taxon>eudicotyledons</taxon>
        <taxon>Gunneridae</taxon>
        <taxon>Pentapetalae</taxon>
        <taxon>asterids</taxon>
        <taxon>lamiids</taxon>
        <taxon>Gentianales</taxon>
        <taxon>Rubiaceae</taxon>
        <taxon>Ixoroideae</taxon>
        <taxon>Gardenieae complex</taxon>
        <taxon>Bertiereae - Coffeeae clade</taxon>
        <taxon>Coffeeae</taxon>
        <taxon>Coffea</taxon>
    </lineage>
</organism>
<feature type="region of interest" description="Disordered" evidence="1">
    <location>
        <begin position="25"/>
        <end position="57"/>
    </location>
</feature>
<evidence type="ECO:0000313" key="3">
    <source>
        <dbReference type="RefSeq" id="XP_071916561.1"/>
    </source>
</evidence>
<dbReference type="Proteomes" id="UP001652660">
    <property type="component" value="Chromosome 7e"/>
</dbReference>
<accession>A0ABM4VAJ7</accession>
<name>A0ABM4VAJ7_COFAR</name>
<proteinExistence type="predicted"/>
<protein>
    <submittedName>
        <fullName evidence="3">Uncharacterized protein</fullName>
    </submittedName>
</protein>
<dbReference type="PANTHER" id="PTHR35737:SF1">
    <property type="entry name" value="CRYPTIC LOCI REGULATOR"/>
    <property type="match status" value="1"/>
</dbReference>
<feature type="region of interest" description="Disordered" evidence="1">
    <location>
        <begin position="83"/>
        <end position="116"/>
    </location>
</feature>
<dbReference type="GeneID" id="113722976"/>
<evidence type="ECO:0000256" key="1">
    <source>
        <dbReference type="SAM" id="MobiDB-lite"/>
    </source>
</evidence>
<evidence type="ECO:0000313" key="2">
    <source>
        <dbReference type="Proteomes" id="UP001652660"/>
    </source>
</evidence>
<dbReference type="RefSeq" id="XP_071916561.1">
    <property type="nucleotide sequence ID" value="XM_072060460.1"/>
</dbReference>
<sequence>MATTPVNWEPDDEWELINDDGFVYKRRKRPRVDLPSSSSAPGLPDPAVEEQNRRQRKKRALLKLKHKYQQEIEQWVHLSNTLKDMQQKSRQPNDAATSSDQVTTTSPVPPEQSSDSACRHLADELLLQAEAQKSIIEDVARLCDVAEALCSAREENFTKSFTELPVWASKPHELMTSLYED</sequence>
<dbReference type="PANTHER" id="PTHR35737">
    <property type="entry name" value="CRYPTIC LOCI REGULATOR"/>
    <property type="match status" value="1"/>
</dbReference>
<gene>
    <name evidence="3" type="primary">LOC113722976</name>
</gene>
<reference evidence="3" key="1">
    <citation type="submission" date="2025-08" db="UniProtKB">
        <authorList>
            <consortium name="RefSeq"/>
        </authorList>
    </citation>
    <scope>IDENTIFICATION</scope>
    <source>
        <tissue evidence="3">Leaves</tissue>
    </source>
</reference>
<keyword evidence="2" id="KW-1185">Reference proteome</keyword>